<dbReference type="InterPro" id="IPR053401">
    <property type="entry name" value="GcfR_halob"/>
</dbReference>
<evidence type="ECO:0000256" key="1">
    <source>
        <dbReference type="ARBA" id="ARBA00023015"/>
    </source>
</evidence>
<name>A0A4D6HW23_9EURY</name>
<proteinExistence type="inferred from homology"/>
<evidence type="ECO:0000259" key="5">
    <source>
        <dbReference type="Pfam" id="PF00156"/>
    </source>
</evidence>
<dbReference type="Pfam" id="PF00156">
    <property type="entry name" value="Pribosyltran"/>
    <property type="match status" value="1"/>
</dbReference>
<evidence type="ECO:0000256" key="3">
    <source>
        <dbReference type="ARBA" id="ARBA00023163"/>
    </source>
</evidence>
<dbReference type="HAMAP" id="MF_01214">
    <property type="entry name" value="GfcR"/>
    <property type="match status" value="1"/>
</dbReference>
<accession>A0A4D6HW23</accession>
<dbReference type="InterPro" id="IPR000836">
    <property type="entry name" value="PRTase_dom"/>
</dbReference>
<dbReference type="GeneID" id="39853769"/>
<keyword evidence="6" id="KW-0614">Plasmid</keyword>
<dbReference type="Proteomes" id="UP000296822">
    <property type="component" value="Plasmid unnamed3"/>
</dbReference>
<dbReference type="EMBL" id="CP031308">
    <property type="protein sequence ID" value="QCC57017.1"/>
    <property type="molecule type" value="Genomic_DNA"/>
</dbReference>
<dbReference type="AlphaFoldDB" id="A0A4D6HW23"/>
<dbReference type="NCBIfam" id="NF045507">
    <property type="entry name" value="transregGfcR_Halo"/>
    <property type="match status" value="1"/>
</dbReference>
<dbReference type="Gene3D" id="3.40.50.2020">
    <property type="match status" value="1"/>
</dbReference>
<dbReference type="InterPro" id="IPR029057">
    <property type="entry name" value="PRTase-like"/>
</dbReference>
<dbReference type="GO" id="GO:0006222">
    <property type="term" value="P:UMP biosynthetic process"/>
    <property type="evidence" value="ECO:0007669"/>
    <property type="project" value="TreeGrafter"/>
</dbReference>
<protein>
    <recommendedName>
        <fullName evidence="4">Transcriptional regulator GfcR</fullName>
    </recommendedName>
</protein>
<evidence type="ECO:0000313" key="6">
    <source>
        <dbReference type="EMBL" id="QCC57017.1"/>
    </source>
</evidence>
<evidence type="ECO:0000313" key="7">
    <source>
        <dbReference type="Proteomes" id="UP000296822"/>
    </source>
</evidence>
<dbReference type="GO" id="GO:0019856">
    <property type="term" value="P:pyrimidine nucleobase biosynthetic process"/>
    <property type="evidence" value="ECO:0007669"/>
    <property type="project" value="TreeGrafter"/>
</dbReference>
<reference evidence="6 7" key="1">
    <citation type="journal article" date="2019" name="Nat. Commun.">
        <title>A new type of DNA phosphorothioation-based antiviral system in archaea.</title>
        <authorList>
            <person name="Xiong L."/>
            <person name="Liu S."/>
            <person name="Chen S."/>
            <person name="Xiao Y."/>
            <person name="Zhu B."/>
            <person name="Gao Y."/>
            <person name="Zhang Y."/>
            <person name="Chen B."/>
            <person name="Luo J."/>
            <person name="Deng Z."/>
            <person name="Chen X."/>
            <person name="Wang L."/>
            <person name="Chen S."/>
        </authorList>
    </citation>
    <scope>NUCLEOTIDE SEQUENCE [LARGE SCALE GENOMIC DNA]</scope>
    <source>
        <strain evidence="6 7">JCM 10635</strain>
        <plasmid evidence="6 7">unnamed3</plasmid>
    </source>
</reference>
<keyword evidence="1 4" id="KW-0805">Transcription regulation</keyword>
<evidence type="ECO:0000256" key="4">
    <source>
        <dbReference type="HAMAP-Rule" id="MF_01214"/>
    </source>
</evidence>
<comment type="domain">
    <text evidence="4">Contains an N-terminal DNA-binding winged helix-turn-helix domain and a C-terminal regulatory domain (or effector binding domain) resembling phosphoribosyltransferase (PRT) domain.</text>
</comment>
<organism evidence="6 7">
    <name type="scientific">Natronorubrum bangense</name>
    <dbReference type="NCBI Taxonomy" id="61858"/>
    <lineage>
        <taxon>Archaea</taxon>
        <taxon>Methanobacteriati</taxon>
        <taxon>Methanobacteriota</taxon>
        <taxon>Stenosarchaea group</taxon>
        <taxon>Halobacteria</taxon>
        <taxon>Halobacteriales</taxon>
        <taxon>Natrialbaceae</taxon>
        <taxon>Natronorubrum</taxon>
    </lineage>
</organism>
<dbReference type="GO" id="GO:0004588">
    <property type="term" value="F:orotate phosphoribosyltransferase activity"/>
    <property type="evidence" value="ECO:0007669"/>
    <property type="project" value="TreeGrafter"/>
</dbReference>
<dbReference type="PANTHER" id="PTHR19278:SF41">
    <property type="entry name" value="PYRE-LIKE PROTEIN"/>
    <property type="match status" value="1"/>
</dbReference>
<dbReference type="NCBIfam" id="NF002620">
    <property type="entry name" value="PRK02277.1"/>
    <property type="match status" value="1"/>
</dbReference>
<dbReference type="GO" id="GO:0003677">
    <property type="term" value="F:DNA binding"/>
    <property type="evidence" value="ECO:0007669"/>
    <property type="project" value="UniProtKB-UniRule"/>
</dbReference>
<comment type="similarity">
    <text evidence="4">Belongs to the purine/pyrimidine phosphoribosyltransferase family. GfcR subfamily.</text>
</comment>
<dbReference type="KEGG" id="nbg:DV706_21030"/>
<dbReference type="CDD" id="cd06223">
    <property type="entry name" value="PRTases_typeI"/>
    <property type="match status" value="1"/>
</dbReference>
<dbReference type="GO" id="GO:0010468">
    <property type="term" value="P:regulation of gene expression"/>
    <property type="evidence" value="ECO:0007669"/>
    <property type="project" value="UniProtKB-UniRule"/>
</dbReference>
<evidence type="ECO:0000256" key="2">
    <source>
        <dbReference type="ARBA" id="ARBA00023125"/>
    </source>
</evidence>
<dbReference type="RefSeq" id="WP_006065933.1">
    <property type="nucleotide sequence ID" value="NZ_CP031308.1"/>
</dbReference>
<dbReference type="PANTHER" id="PTHR19278">
    <property type="entry name" value="OROTATE PHOSPHORIBOSYLTRANSFERASE"/>
    <property type="match status" value="1"/>
</dbReference>
<gene>
    <name evidence="4" type="primary">gfcR</name>
    <name evidence="6" type="ORF">DV706_21030</name>
</gene>
<keyword evidence="3 4" id="KW-0804">Transcription</keyword>
<feature type="domain" description="Phosphoribosyltransferase" evidence="5">
    <location>
        <begin position="69"/>
        <end position="206"/>
    </location>
</feature>
<dbReference type="InterPro" id="IPR022854">
    <property type="entry name" value="GfcR-like"/>
</dbReference>
<dbReference type="SUPFAM" id="SSF53271">
    <property type="entry name" value="PRTase-like"/>
    <property type="match status" value="1"/>
</dbReference>
<sequence length="210" mass="22646">MKNVDDLIASAAELTDQNLSKGTIADELNVSRETASWLVKRSGAVPRDTSQRIPDIDDLQDVHIDWSAVGEDSNRMTAIAMAMTDLLANHGRDIDLTVGIEKAGAPIASLVASELETSFATYAPSKHQRVEADTQESGGAFSRNFAPVHGRECYIVDDTITSGTTMRETIEAIRSDGGNPLACVVLVDKQGVDELADVPVYSLFQVIQIQ</sequence>
<comment type="function">
    <text evidence="4">DNA-binding transcriptional regulator that functions as a regulator of central sugar catabolic pathways.</text>
</comment>
<geneLocation type="plasmid" evidence="6 7">
    <name>unnamed3</name>
</geneLocation>
<keyword evidence="2 4" id="KW-0238">DNA-binding</keyword>